<proteinExistence type="predicted"/>
<accession>A0A0D2LW85</accession>
<dbReference type="EMBL" id="KK103354">
    <property type="protein sequence ID" value="KIY95729.1"/>
    <property type="molecule type" value="Genomic_DNA"/>
</dbReference>
<evidence type="ECO:0000313" key="3">
    <source>
        <dbReference type="Proteomes" id="UP000054498"/>
    </source>
</evidence>
<evidence type="ECO:0000256" key="1">
    <source>
        <dbReference type="SAM" id="MobiDB-lite"/>
    </source>
</evidence>
<gene>
    <name evidence="2" type="ORF">MNEG_12232</name>
</gene>
<dbReference type="KEGG" id="mng:MNEG_12232"/>
<name>A0A0D2LW85_9CHLO</name>
<feature type="region of interest" description="Disordered" evidence="1">
    <location>
        <begin position="1"/>
        <end position="59"/>
    </location>
</feature>
<reference evidence="2 3" key="1">
    <citation type="journal article" date="2013" name="BMC Genomics">
        <title>Reconstruction of the lipid metabolism for the microalga Monoraphidium neglectum from its genome sequence reveals characteristics suitable for biofuel production.</title>
        <authorList>
            <person name="Bogen C."/>
            <person name="Al-Dilaimi A."/>
            <person name="Albersmeier A."/>
            <person name="Wichmann J."/>
            <person name="Grundmann M."/>
            <person name="Rupp O."/>
            <person name="Lauersen K.J."/>
            <person name="Blifernez-Klassen O."/>
            <person name="Kalinowski J."/>
            <person name="Goesmann A."/>
            <person name="Mussgnug J.H."/>
            <person name="Kruse O."/>
        </authorList>
    </citation>
    <scope>NUCLEOTIDE SEQUENCE [LARGE SCALE GENOMIC DNA]</scope>
    <source>
        <strain evidence="2 3">SAG 48.87</strain>
    </source>
</reference>
<protein>
    <submittedName>
        <fullName evidence="2">Uncharacterized protein</fullName>
    </submittedName>
</protein>
<dbReference type="AlphaFoldDB" id="A0A0D2LW85"/>
<keyword evidence="3" id="KW-1185">Reference proteome</keyword>
<feature type="compositionally biased region" description="Low complexity" evidence="1">
    <location>
        <begin position="9"/>
        <end position="22"/>
    </location>
</feature>
<dbReference type="Proteomes" id="UP000054498">
    <property type="component" value="Unassembled WGS sequence"/>
</dbReference>
<evidence type="ECO:0000313" key="2">
    <source>
        <dbReference type="EMBL" id="KIY95729.1"/>
    </source>
</evidence>
<organism evidence="2 3">
    <name type="scientific">Monoraphidium neglectum</name>
    <dbReference type="NCBI Taxonomy" id="145388"/>
    <lineage>
        <taxon>Eukaryota</taxon>
        <taxon>Viridiplantae</taxon>
        <taxon>Chlorophyta</taxon>
        <taxon>core chlorophytes</taxon>
        <taxon>Chlorophyceae</taxon>
        <taxon>CS clade</taxon>
        <taxon>Sphaeropleales</taxon>
        <taxon>Selenastraceae</taxon>
        <taxon>Monoraphidium</taxon>
    </lineage>
</organism>
<feature type="non-terminal residue" evidence="2">
    <location>
        <position position="1"/>
    </location>
</feature>
<sequence length="359" mass="34517">ELRRPPRKAVASAAANPTTSSSGRASSGMLDTPQPCECWAPGCGPSPAASPANHCSDLSPSPPAADFDAYGGSNLSPPPGSSAVAVTAAMTAQHREVVAAAQQHQQQAAAAAHAYQAMIWHSDAATAAANAAAVAAAAAACSGTGAYDESASFAEGGCHDGAGYHPGDLALPSPAVRPGGCQLGPLVPGFLGSSSGAPLLCVESANGPNPRCDTAQLSSREQQLGKGHGGGSSFGLAMAPAPVDGHAAGPGAVQQGERRHAQVVRALESLDVSNEGPRGYGPGCGGPGYPPTSPPAQALYAAASGPMATGGGSGVGGGGGGSGSASVAWPPLVGGLRFVPGAAGAFGGCVAWPCASYGA</sequence>
<dbReference type="RefSeq" id="XP_013894749.1">
    <property type="nucleotide sequence ID" value="XM_014039295.1"/>
</dbReference>
<feature type="compositionally biased region" description="Low complexity" evidence="1">
    <location>
        <begin position="40"/>
        <end position="52"/>
    </location>
</feature>
<dbReference type="GeneID" id="25729574"/>